<dbReference type="InterPro" id="IPR017946">
    <property type="entry name" value="PLC-like_Pdiesterase_TIM-brl"/>
</dbReference>
<dbReference type="PROSITE" id="PS50007">
    <property type="entry name" value="PIPLC_X_DOMAIN"/>
    <property type="match status" value="1"/>
</dbReference>
<evidence type="ECO:0000256" key="1">
    <source>
        <dbReference type="ARBA" id="ARBA00022737"/>
    </source>
</evidence>
<evidence type="ECO:0000259" key="7">
    <source>
        <dbReference type="PROSITE" id="PS51704"/>
    </source>
</evidence>
<protein>
    <submittedName>
        <fullName evidence="8">20592_t:CDS:1</fullName>
    </submittedName>
</protein>
<reference evidence="8" key="1">
    <citation type="submission" date="2021-06" db="EMBL/GenBank/DDBJ databases">
        <authorList>
            <person name="Kallberg Y."/>
            <person name="Tangrot J."/>
            <person name="Rosling A."/>
        </authorList>
    </citation>
    <scope>NUCLEOTIDE SEQUENCE</scope>
    <source>
        <strain evidence="8">MA453B</strain>
    </source>
</reference>
<evidence type="ECO:0000256" key="4">
    <source>
        <dbReference type="PROSITE-ProRule" id="PRU00023"/>
    </source>
</evidence>
<dbReference type="Pfam" id="PF12796">
    <property type="entry name" value="Ank_2"/>
    <property type="match status" value="1"/>
</dbReference>
<evidence type="ECO:0000256" key="5">
    <source>
        <dbReference type="SAM" id="MobiDB-lite"/>
    </source>
</evidence>
<keyword evidence="1" id="KW-0677">Repeat</keyword>
<name>A0A9N9DEA4_9GLOM</name>
<dbReference type="SUPFAM" id="SSF51695">
    <property type="entry name" value="PLC-like phosphodiesterases"/>
    <property type="match status" value="1"/>
</dbReference>
<evidence type="ECO:0000259" key="6">
    <source>
        <dbReference type="PROSITE" id="PS51382"/>
    </source>
</evidence>
<dbReference type="InterPro" id="IPR004331">
    <property type="entry name" value="SPX_dom"/>
</dbReference>
<dbReference type="InterPro" id="IPR002110">
    <property type="entry name" value="Ankyrin_rpt"/>
</dbReference>
<dbReference type="InterPro" id="IPR051578">
    <property type="entry name" value="GDPD"/>
</dbReference>
<evidence type="ECO:0000313" key="8">
    <source>
        <dbReference type="EMBL" id="CAG8636760.1"/>
    </source>
</evidence>
<dbReference type="PROSITE" id="PS50297">
    <property type="entry name" value="ANK_REP_REGION"/>
    <property type="match status" value="3"/>
</dbReference>
<keyword evidence="2" id="KW-0378">Hydrolase</keyword>
<feature type="repeat" description="ANK" evidence="4">
    <location>
        <begin position="304"/>
        <end position="326"/>
    </location>
</feature>
<proteinExistence type="predicted"/>
<evidence type="ECO:0000313" key="9">
    <source>
        <dbReference type="Proteomes" id="UP000789405"/>
    </source>
</evidence>
<dbReference type="PANTHER" id="PTHR22958:SF1">
    <property type="entry name" value="GLYCEROPHOSPHOCHOLINE PHOSPHODIESTERASE GPCPD1"/>
    <property type="match status" value="1"/>
</dbReference>
<dbReference type="PROSITE" id="PS51704">
    <property type="entry name" value="GP_PDE"/>
    <property type="match status" value="1"/>
</dbReference>
<evidence type="ECO:0000256" key="3">
    <source>
        <dbReference type="ARBA" id="ARBA00023043"/>
    </source>
</evidence>
<feature type="repeat" description="ANK" evidence="4">
    <location>
        <begin position="391"/>
        <end position="423"/>
    </location>
</feature>
<feature type="region of interest" description="Disordered" evidence="5">
    <location>
        <begin position="793"/>
        <end position="852"/>
    </location>
</feature>
<dbReference type="GO" id="GO:0046475">
    <property type="term" value="P:glycerophospholipid catabolic process"/>
    <property type="evidence" value="ECO:0007669"/>
    <property type="project" value="TreeGrafter"/>
</dbReference>
<dbReference type="Gene3D" id="3.20.20.190">
    <property type="entry name" value="Phosphatidylinositol (PI) phosphodiesterase"/>
    <property type="match status" value="1"/>
</dbReference>
<comment type="caution">
    <text evidence="8">The sequence shown here is derived from an EMBL/GenBank/DDBJ whole genome shotgun (WGS) entry which is preliminary data.</text>
</comment>
<dbReference type="PROSITE" id="PS50088">
    <property type="entry name" value="ANK_REPEAT"/>
    <property type="match status" value="4"/>
</dbReference>
<feature type="compositionally biased region" description="Low complexity" evidence="5">
    <location>
        <begin position="815"/>
        <end position="829"/>
    </location>
</feature>
<dbReference type="GO" id="GO:0047389">
    <property type="term" value="F:glycerophosphocholine phosphodiesterase activity"/>
    <property type="evidence" value="ECO:0007669"/>
    <property type="project" value="TreeGrafter"/>
</dbReference>
<dbReference type="Proteomes" id="UP000789405">
    <property type="component" value="Unassembled WGS sequence"/>
</dbReference>
<gene>
    <name evidence="8" type="ORF">DERYTH_LOCUS9439</name>
</gene>
<dbReference type="Pfam" id="PF03105">
    <property type="entry name" value="SPX"/>
    <property type="match status" value="1"/>
</dbReference>
<organism evidence="8 9">
    <name type="scientific">Dentiscutata erythropus</name>
    <dbReference type="NCBI Taxonomy" id="1348616"/>
    <lineage>
        <taxon>Eukaryota</taxon>
        <taxon>Fungi</taxon>
        <taxon>Fungi incertae sedis</taxon>
        <taxon>Mucoromycota</taxon>
        <taxon>Glomeromycotina</taxon>
        <taxon>Glomeromycetes</taxon>
        <taxon>Diversisporales</taxon>
        <taxon>Gigasporaceae</taxon>
        <taxon>Dentiscutata</taxon>
    </lineage>
</organism>
<dbReference type="Pfam" id="PF25329">
    <property type="entry name" value="C2_GDE1"/>
    <property type="match status" value="1"/>
</dbReference>
<feature type="repeat" description="ANK" evidence="4">
    <location>
        <begin position="424"/>
        <end position="456"/>
    </location>
</feature>
<accession>A0A9N9DEA4</accession>
<dbReference type="Pfam" id="PF13637">
    <property type="entry name" value="Ank_4"/>
    <property type="match status" value="1"/>
</dbReference>
<dbReference type="OrthoDB" id="197419at2759"/>
<keyword evidence="9" id="KW-1185">Reference proteome</keyword>
<dbReference type="Pfam" id="PF03009">
    <property type="entry name" value="GDPD"/>
    <property type="match status" value="1"/>
</dbReference>
<dbReference type="InterPro" id="IPR057506">
    <property type="entry name" value="C2_GPCPD1"/>
</dbReference>
<dbReference type="EMBL" id="CAJVPY010005158">
    <property type="protein sequence ID" value="CAG8636760.1"/>
    <property type="molecule type" value="Genomic_DNA"/>
</dbReference>
<dbReference type="InterPro" id="IPR036770">
    <property type="entry name" value="Ankyrin_rpt-contain_sf"/>
</dbReference>
<evidence type="ECO:0000256" key="2">
    <source>
        <dbReference type="ARBA" id="ARBA00022801"/>
    </source>
</evidence>
<dbReference type="SUPFAM" id="SSF48403">
    <property type="entry name" value="Ankyrin repeat"/>
    <property type="match status" value="1"/>
</dbReference>
<dbReference type="CDD" id="cd14447">
    <property type="entry name" value="SPX"/>
    <property type="match status" value="1"/>
</dbReference>
<feature type="repeat" description="ANK" evidence="4">
    <location>
        <begin position="458"/>
        <end position="490"/>
    </location>
</feature>
<dbReference type="PRINTS" id="PR01415">
    <property type="entry name" value="ANKYRIN"/>
</dbReference>
<keyword evidence="3 4" id="KW-0040">ANK repeat</keyword>
<feature type="domain" description="SPX" evidence="6">
    <location>
        <begin position="1"/>
        <end position="117"/>
    </location>
</feature>
<dbReference type="PROSITE" id="PS51382">
    <property type="entry name" value="SPX"/>
    <property type="match status" value="1"/>
</dbReference>
<sequence length="1043" mass="116971">MKFGKYLLQSQIPEWSGDLVTNLQRNGVFNDEEFPSALDCELNKANECFVHQENIFRELSEKYPNLLSSELLSDLSETKNKINNLLSFADLNIKACNKILKKYDKKLKRNIRDDYLNTKVNTLPLASSSTLINILGSIEQWIHEINEVEHQVVDNENVTHNSSDLFDAIRNDDESAFRELIIRETNGAFSDNRIINQANPIVRKTLKSMLYKACCHPAFECIKLLLESGANIHDEEDINERSLIHKLVIHGGILPKGNVTTPPISSSISSSVSSPILIPDDPRIIACILDHHPSDSQALSLDVYGKSPLHYAAIKGLVQITQTLLEFLKRTGQFSLEAGFNDRVWFDGDGYSPLFYATLKNNVQLVDCIIRIGQITGERLDAVSNVPNSTTAQTLLAMSCKLGYDSMVDLLLNHGANPDVQDKDGETPLHQASRCGSSECCLLLIDKDANKEIREKYNGWTPLFLAVIEGHKETVTVLRESAANINIVDNSGWTPHMHAVFHGHFKMIDILRPPRETILSSFSADHNIMVSSQDNIAERKYLQDQSLIFVTLGTTDARINIAPIELYNTIKTPVSIVIWAKNATGEKVTIDLPVRDSSTIDDNFTIDPMMFYAHDINNVRLMFDIISTYDAQLIGRAIAMLSSVKTYFGPNYSSLMGSVTIPIIGVSEMDDIGQIRFESSVVKPFNHRNLADRNRFTSWESSNTKLIGHRGMGANDKTLRLQVGENTVESFRAAALIGAEYIEFDCQLTKDLKPVIYHDWNVTETGCDIPIHSINSDQFIKLKKKERDNSVINFREENSMTPPNSEGDIDSTPNSSSFRRLQRSSSMSSLNKIKYRRTDENNQGKMKGNGIGTIQSREIPTELGFNIEVKYPVINEAEDSKLPAYCTELNTFCDKILKCVYNYAQPGRKIIFSSFHPEICLMLRYKQSSYPVFFLTDCGVSFMADARCNSIQAAIRFAKIAGLSGLVTNSDPIVEAPGLVKVIKNAGLLLFTYGRKNNDPENVKLQTRAGVNAVIADLAELKRQNRGREPSIWTLDLFVDYSL</sequence>
<dbReference type="Gene3D" id="1.25.40.20">
    <property type="entry name" value="Ankyrin repeat-containing domain"/>
    <property type="match status" value="1"/>
</dbReference>
<dbReference type="PANTHER" id="PTHR22958">
    <property type="entry name" value="GLYCEROPHOSPHORYL DIESTER PHOSPHODIESTERASE"/>
    <property type="match status" value="1"/>
</dbReference>
<dbReference type="AlphaFoldDB" id="A0A9N9DEA4"/>
<dbReference type="SMART" id="SM00248">
    <property type="entry name" value="ANK"/>
    <property type="match status" value="7"/>
</dbReference>
<dbReference type="InterPro" id="IPR030395">
    <property type="entry name" value="GP_PDE_dom"/>
</dbReference>
<feature type="domain" description="GP-PDE" evidence="7">
    <location>
        <begin position="704"/>
        <end position="1026"/>
    </location>
</feature>